<name>A0ABP8JL89_9MICO</name>
<evidence type="ECO:0000256" key="3">
    <source>
        <dbReference type="ARBA" id="ARBA00022448"/>
    </source>
</evidence>
<evidence type="ECO:0000256" key="9">
    <source>
        <dbReference type="SAM" id="Phobius"/>
    </source>
</evidence>
<dbReference type="InterPro" id="IPR002549">
    <property type="entry name" value="AI-2E-like"/>
</dbReference>
<feature type="transmembrane region" description="Helical" evidence="9">
    <location>
        <begin position="52"/>
        <end position="70"/>
    </location>
</feature>
<proteinExistence type="inferred from homology"/>
<sequence>MRFRRPASTEVGATPGDPRPTNPPASTPVLLVPAAVDADWSVPSGVRKASEWAWRGLVIAAALVAVLYLISLLSEIVIPLLMALLLAALLQPAFRWLARFMPRGAAAGLTVVGTLVFVFGLLSFVGSQLTSQLDDMTTKVADGIDQIRRWLNSTFGITDTQLEGYIDRAREWLSSQNLADTATSAGLTATHILAGFFLALFALFFFLYDGATIWRWVTQLFPRGARARVRSSGDIAWVQLSSFTRATLLVAASDAIGIGVGAAILGVPFASGITLLVFFGAFIPVVGAAVSGTVAVMLALVALGPVQALIMLAIVIGVQQFESHVLQPFLVGRVMRLHPLAILLAIAAGIVLAGIVGGLIAVPVVAVLNAVGHHLLDEEDGESEHVGAAAADEAHVLSSSEAERAEQAVDATDLAEQGE</sequence>
<evidence type="ECO:0000256" key="8">
    <source>
        <dbReference type="SAM" id="MobiDB-lite"/>
    </source>
</evidence>
<evidence type="ECO:0000256" key="1">
    <source>
        <dbReference type="ARBA" id="ARBA00004651"/>
    </source>
</evidence>
<dbReference type="Pfam" id="PF01594">
    <property type="entry name" value="AI-2E_transport"/>
    <property type="match status" value="1"/>
</dbReference>
<feature type="transmembrane region" description="Helical" evidence="9">
    <location>
        <begin position="76"/>
        <end position="94"/>
    </location>
</feature>
<dbReference type="PANTHER" id="PTHR21716">
    <property type="entry name" value="TRANSMEMBRANE PROTEIN"/>
    <property type="match status" value="1"/>
</dbReference>
<accession>A0ABP8JL89</accession>
<evidence type="ECO:0000313" key="11">
    <source>
        <dbReference type="Proteomes" id="UP001500390"/>
    </source>
</evidence>
<organism evidence="10 11">
    <name type="scientific">Ornithinibacter aureus</name>
    <dbReference type="NCBI Taxonomy" id="622664"/>
    <lineage>
        <taxon>Bacteria</taxon>
        <taxon>Bacillati</taxon>
        <taxon>Actinomycetota</taxon>
        <taxon>Actinomycetes</taxon>
        <taxon>Micrococcales</taxon>
        <taxon>Intrasporangiaceae</taxon>
        <taxon>Ornithinibacter</taxon>
    </lineage>
</organism>
<evidence type="ECO:0000256" key="2">
    <source>
        <dbReference type="ARBA" id="ARBA00009773"/>
    </source>
</evidence>
<keyword evidence="5 9" id="KW-0812">Transmembrane</keyword>
<keyword evidence="4" id="KW-1003">Cell membrane</keyword>
<evidence type="ECO:0000256" key="4">
    <source>
        <dbReference type="ARBA" id="ARBA00022475"/>
    </source>
</evidence>
<evidence type="ECO:0000313" key="10">
    <source>
        <dbReference type="EMBL" id="GAA4392555.1"/>
    </source>
</evidence>
<comment type="caution">
    <text evidence="10">The sequence shown here is derived from an EMBL/GenBank/DDBJ whole genome shotgun (WGS) entry which is preliminary data.</text>
</comment>
<dbReference type="PANTHER" id="PTHR21716:SF53">
    <property type="entry name" value="PERMEASE PERM-RELATED"/>
    <property type="match status" value="1"/>
</dbReference>
<feature type="transmembrane region" description="Helical" evidence="9">
    <location>
        <begin position="341"/>
        <end position="368"/>
    </location>
</feature>
<dbReference type="EMBL" id="BAABFX010000020">
    <property type="protein sequence ID" value="GAA4392555.1"/>
    <property type="molecule type" value="Genomic_DNA"/>
</dbReference>
<evidence type="ECO:0000256" key="7">
    <source>
        <dbReference type="ARBA" id="ARBA00023136"/>
    </source>
</evidence>
<comment type="similarity">
    <text evidence="2">Belongs to the autoinducer-2 exporter (AI-2E) (TC 2.A.86) family.</text>
</comment>
<reference evidence="11" key="1">
    <citation type="journal article" date="2019" name="Int. J. Syst. Evol. Microbiol.">
        <title>The Global Catalogue of Microorganisms (GCM) 10K type strain sequencing project: providing services to taxonomists for standard genome sequencing and annotation.</title>
        <authorList>
            <consortium name="The Broad Institute Genomics Platform"/>
            <consortium name="The Broad Institute Genome Sequencing Center for Infectious Disease"/>
            <person name="Wu L."/>
            <person name="Ma J."/>
        </authorList>
    </citation>
    <scope>NUCLEOTIDE SEQUENCE [LARGE SCALE GENOMIC DNA]</scope>
    <source>
        <strain evidence="11">JCM 17738</strain>
    </source>
</reference>
<evidence type="ECO:0000256" key="5">
    <source>
        <dbReference type="ARBA" id="ARBA00022692"/>
    </source>
</evidence>
<dbReference type="Proteomes" id="UP001500390">
    <property type="component" value="Unassembled WGS sequence"/>
</dbReference>
<feature type="transmembrane region" description="Helical" evidence="9">
    <location>
        <begin position="192"/>
        <end position="214"/>
    </location>
</feature>
<protein>
    <submittedName>
        <fullName evidence="10">AI-2E family transporter</fullName>
    </submittedName>
</protein>
<dbReference type="RefSeq" id="WP_159903227.1">
    <property type="nucleotide sequence ID" value="NZ_BAABFX010000020.1"/>
</dbReference>
<feature type="transmembrane region" description="Helical" evidence="9">
    <location>
        <begin position="295"/>
        <end position="321"/>
    </location>
</feature>
<feature type="transmembrane region" description="Helical" evidence="9">
    <location>
        <begin position="258"/>
        <end position="283"/>
    </location>
</feature>
<keyword evidence="11" id="KW-1185">Reference proteome</keyword>
<keyword evidence="6 9" id="KW-1133">Transmembrane helix</keyword>
<feature type="region of interest" description="Disordered" evidence="8">
    <location>
        <begin position="1"/>
        <end position="25"/>
    </location>
</feature>
<gene>
    <name evidence="10" type="ORF">GCM10023153_11650</name>
</gene>
<comment type="subcellular location">
    <subcellularLocation>
        <location evidence="1">Cell membrane</location>
        <topology evidence="1">Multi-pass membrane protein</topology>
    </subcellularLocation>
</comment>
<feature type="region of interest" description="Disordered" evidence="8">
    <location>
        <begin position="398"/>
        <end position="419"/>
    </location>
</feature>
<evidence type="ECO:0000256" key="6">
    <source>
        <dbReference type="ARBA" id="ARBA00022989"/>
    </source>
</evidence>
<keyword evidence="3" id="KW-0813">Transport</keyword>
<keyword evidence="7 9" id="KW-0472">Membrane</keyword>
<feature type="transmembrane region" description="Helical" evidence="9">
    <location>
        <begin position="106"/>
        <end position="126"/>
    </location>
</feature>